<dbReference type="Proteomes" id="UP000683925">
    <property type="component" value="Unassembled WGS sequence"/>
</dbReference>
<protein>
    <submittedName>
        <fullName evidence="1">Uncharacterized protein</fullName>
    </submittedName>
</protein>
<dbReference type="EMBL" id="CAJJDP010000059">
    <property type="protein sequence ID" value="CAD8172635.1"/>
    <property type="molecule type" value="Genomic_DNA"/>
</dbReference>
<proteinExistence type="predicted"/>
<organism evidence="1 2">
    <name type="scientific">Paramecium octaurelia</name>
    <dbReference type="NCBI Taxonomy" id="43137"/>
    <lineage>
        <taxon>Eukaryota</taxon>
        <taxon>Sar</taxon>
        <taxon>Alveolata</taxon>
        <taxon>Ciliophora</taxon>
        <taxon>Intramacronucleata</taxon>
        <taxon>Oligohymenophorea</taxon>
        <taxon>Peniculida</taxon>
        <taxon>Parameciidae</taxon>
        <taxon>Paramecium</taxon>
    </lineage>
</organism>
<evidence type="ECO:0000313" key="2">
    <source>
        <dbReference type="Proteomes" id="UP000683925"/>
    </source>
</evidence>
<sequence length="128" mass="14464">MLLIIQIKLVLFRNLNIHMLQVRKKCNKITEKTSKANSKKTWTTATQAYFLSVSNPQIGKGILEVSLQTALTPQLTMQLQLLDKIPTKTGQSETLMEQIGESMDTFGQLQETLLVFSEDQTKLFGIGY</sequence>
<keyword evidence="2" id="KW-1185">Reference proteome</keyword>
<reference evidence="1" key="1">
    <citation type="submission" date="2021-01" db="EMBL/GenBank/DDBJ databases">
        <authorList>
            <consortium name="Genoscope - CEA"/>
            <person name="William W."/>
        </authorList>
    </citation>
    <scope>NUCLEOTIDE SEQUENCE</scope>
</reference>
<comment type="caution">
    <text evidence="1">The sequence shown here is derived from an EMBL/GenBank/DDBJ whole genome shotgun (WGS) entry which is preliminary data.</text>
</comment>
<dbReference type="AlphaFoldDB" id="A0A8S1V7U6"/>
<name>A0A8S1V7U6_PAROT</name>
<evidence type="ECO:0000313" key="1">
    <source>
        <dbReference type="EMBL" id="CAD8172635.1"/>
    </source>
</evidence>
<accession>A0A8S1V7U6</accession>
<gene>
    <name evidence="1" type="ORF">POCTA_138.1.T0600215</name>
</gene>